<accession>A0ABU4HWF8</accession>
<evidence type="ECO:0000256" key="1">
    <source>
        <dbReference type="SAM" id="MobiDB-lite"/>
    </source>
</evidence>
<comment type="caution">
    <text evidence="3">The sequence shown here is derived from an EMBL/GenBank/DDBJ whole genome shotgun (WGS) entry which is preliminary data.</text>
</comment>
<reference evidence="4" key="1">
    <citation type="submission" date="2023-07" db="EMBL/GenBank/DDBJ databases">
        <title>Conexibacter stalactiti sp. nov., isolated from stalactites in a lava cave and emended description of the genus Conexibacter.</title>
        <authorList>
            <person name="Lee S.D."/>
        </authorList>
    </citation>
    <scope>NUCLEOTIDE SEQUENCE [LARGE SCALE GENOMIC DNA]</scope>
    <source>
        <strain evidence="4">KCTC 39840</strain>
    </source>
</reference>
<feature type="region of interest" description="Disordered" evidence="1">
    <location>
        <begin position="1"/>
        <end position="21"/>
    </location>
</feature>
<protein>
    <recommendedName>
        <fullName evidence="2">BPL/LPL catalytic domain-containing protein</fullName>
    </recommendedName>
</protein>
<evidence type="ECO:0000313" key="4">
    <source>
        <dbReference type="Proteomes" id="UP001284601"/>
    </source>
</evidence>
<dbReference type="Gene3D" id="3.30.930.10">
    <property type="entry name" value="Bira Bifunctional Protein, Domain 2"/>
    <property type="match status" value="1"/>
</dbReference>
<proteinExistence type="predicted"/>
<dbReference type="RefSeq" id="WP_318599969.1">
    <property type="nucleotide sequence ID" value="NZ_JAWSTH010000091.1"/>
</dbReference>
<keyword evidence="4" id="KW-1185">Reference proteome</keyword>
<dbReference type="InterPro" id="IPR004143">
    <property type="entry name" value="BPL_LPL_catalytic"/>
</dbReference>
<gene>
    <name evidence="3" type="ORF">R7226_24355</name>
</gene>
<dbReference type="SUPFAM" id="SSF55681">
    <property type="entry name" value="Class II aaRS and biotin synthetases"/>
    <property type="match status" value="1"/>
</dbReference>
<evidence type="ECO:0000313" key="3">
    <source>
        <dbReference type="EMBL" id="MDW5597504.1"/>
    </source>
</evidence>
<evidence type="ECO:0000259" key="2">
    <source>
        <dbReference type="Pfam" id="PF21948"/>
    </source>
</evidence>
<dbReference type="InterPro" id="IPR045864">
    <property type="entry name" value="aa-tRNA-synth_II/BPL/LPL"/>
</dbReference>
<dbReference type="Proteomes" id="UP001284601">
    <property type="component" value="Unassembled WGS sequence"/>
</dbReference>
<sequence length="264" mass="27106">MAAPEASREAGAPARDAPPAPTRLLTASLAHDPVLDVALGSALLETAALAAAPAFRLGRPAPTVSFGRLDRILPGFAAAAQAARDHGFAPTLRVGGGRAAAIHEGAISFGIAAPADPESTTSARFEWLAELVRGALARVGVVVERGQLPDEYCPGDWSLHAGGIKLSGLSQRVRRDATWTEGLLIVSDGARARAVLEAVHAELGLPLDPATVGAVEDLVPGVNVEAVAQALRNELASRGPVADVALDAPTLAAAQRLRERHAVD</sequence>
<name>A0ABU4HWF8_9ACTN</name>
<dbReference type="Pfam" id="PF21948">
    <property type="entry name" value="LplA-B_cat"/>
    <property type="match status" value="1"/>
</dbReference>
<organism evidence="3 4">
    <name type="scientific">Conexibacter stalactiti</name>
    <dbReference type="NCBI Taxonomy" id="1940611"/>
    <lineage>
        <taxon>Bacteria</taxon>
        <taxon>Bacillati</taxon>
        <taxon>Actinomycetota</taxon>
        <taxon>Thermoleophilia</taxon>
        <taxon>Solirubrobacterales</taxon>
        <taxon>Conexibacteraceae</taxon>
        <taxon>Conexibacter</taxon>
    </lineage>
</organism>
<feature type="domain" description="BPL/LPL catalytic" evidence="2">
    <location>
        <begin position="36"/>
        <end position="235"/>
    </location>
</feature>
<dbReference type="EMBL" id="JAWSTH010000091">
    <property type="protein sequence ID" value="MDW5597504.1"/>
    <property type="molecule type" value="Genomic_DNA"/>
</dbReference>